<dbReference type="EMBL" id="NJHN03000012">
    <property type="protein sequence ID" value="KAH9426018.1"/>
    <property type="molecule type" value="Genomic_DNA"/>
</dbReference>
<gene>
    <name evidence="2" type="ORF">DERP_006958</name>
</gene>
<proteinExistence type="predicted"/>
<reference evidence="2 3" key="2">
    <citation type="journal article" date="2022" name="Mol. Biol. Evol.">
        <title>Comparative Genomics Reveals Insights into the Divergent Evolution of Astigmatic Mites and Household Pest Adaptations.</title>
        <authorList>
            <person name="Xiong Q."/>
            <person name="Wan A.T."/>
            <person name="Liu X."/>
            <person name="Fung C.S."/>
            <person name="Xiao X."/>
            <person name="Malainual N."/>
            <person name="Hou J."/>
            <person name="Wang L."/>
            <person name="Wang M."/>
            <person name="Yang K.Y."/>
            <person name="Cui Y."/>
            <person name="Leung E.L."/>
            <person name="Nong W."/>
            <person name="Shin S.K."/>
            <person name="Au S.W."/>
            <person name="Jeong K.Y."/>
            <person name="Chew F.T."/>
            <person name="Hui J.H."/>
            <person name="Leung T.F."/>
            <person name="Tungtrongchitr A."/>
            <person name="Zhong N."/>
            <person name="Liu Z."/>
            <person name="Tsui S.K."/>
        </authorList>
    </citation>
    <scope>NUCLEOTIDE SEQUENCE [LARGE SCALE GENOMIC DNA]</scope>
    <source>
        <strain evidence="2">Derp</strain>
    </source>
</reference>
<dbReference type="Gene3D" id="2.80.10.50">
    <property type="match status" value="1"/>
</dbReference>
<feature type="region of interest" description="Disordered" evidence="1">
    <location>
        <begin position="295"/>
        <end position="333"/>
    </location>
</feature>
<comment type="caution">
    <text evidence="2">The sequence shown here is derived from an EMBL/GenBank/DDBJ whole genome shotgun (WGS) entry which is preliminary data.</text>
</comment>
<dbReference type="SUPFAM" id="SSF50353">
    <property type="entry name" value="Cytokine"/>
    <property type="match status" value="1"/>
</dbReference>
<evidence type="ECO:0000256" key="1">
    <source>
        <dbReference type="SAM" id="MobiDB-lite"/>
    </source>
</evidence>
<feature type="region of interest" description="Disordered" evidence="1">
    <location>
        <begin position="107"/>
        <end position="153"/>
    </location>
</feature>
<evidence type="ECO:0000313" key="2">
    <source>
        <dbReference type="EMBL" id="KAH9426018.1"/>
    </source>
</evidence>
<evidence type="ECO:0000313" key="3">
    <source>
        <dbReference type="Proteomes" id="UP000887458"/>
    </source>
</evidence>
<feature type="compositionally biased region" description="Basic and acidic residues" evidence="1">
    <location>
        <begin position="115"/>
        <end position="124"/>
    </location>
</feature>
<dbReference type="InterPro" id="IPR008996">
    <property type="entry name" value="IL1/FGF"/>
</dbReference>
<name>A0ABQ8JUE2_DERPT</name>
<accession>A0ABQ8JUE2</accession>
<organism evidence="2 3">
    <name type="scientific">Dermatophagoides pteronyssinus</name>
    <name type="common">European house dust mite</name>
    <dbReference type="NCBI Taxonomy" id="6956"/>
    <lineage>
        <taxon>Eukaryota</taxon>
        <taxon>Metazoa</taxon>
        <taxon>Ecdysozoa</taxon>
        <taxon>Arthropoda</taxon>
        <taxon>Chelicerata</taxon>
        <taxon>Arachnida</taxon>
        <taxon>Acari</taxon>
        <taxon>Acariformes</taxon>
        <taxon>Sarcoptiformes</taxon>
        <taxon>Astigmata</taxon>
        <taxon>Psoroptidia</taxon>
        <taxon>Analgoidea</taxon>
        <taxon>Pyroglyphidae</taxon>
        <taxon>Dermatophagoidinae</taxon>
        <taxon>Dermatophagoides</taxon>
    </lineage>
</organism>
<dbReference type="Proteomes" id="UP000887458">
    <property type="component" value="Unassembled WGS sequence"/>
</dbReference>
<evidence type="ECO:0008006" key="4">
    <source>
        <dbReference type="Google" id="ProtNLM"/>
    </source>
</evidence>
<keyword evidence="3" id="KW-1185">Reference proteome</keyword>
<sequence length="586" mass="68345">MKILFEAKTNTIAIEQTSSSSTPSISLPSSLSSFFSTFLFLQTKLLLIRKNSRLNIDLMTNPATIDQYYNQPKKLLLQNNTYQGHNWLALVRSDHNRLINWQNHHHHHNDDGDDDNNHDFDKNYNHQLMNDDDYDYNNNDADVDDDDDDNDGQIINVVSNQPIAQPRPNRYPYYEVRQRIEKNLHSNHNYHNQQQQESLKNQIKNSKSIKLSSLINDHHDVILSLGNQRTKSYNEYGDSSSNPENVISNILSKKLPKSLSTESRIDNESDVSISSSSLSNVDTSHLRNKRHVIHHSHDKNHHHHHEQQHDLPTHHHHHKQETSDISSEDSNKNHTDIFKHSLEMESRVYRLHNRCSKGDLSYNNQTNTILSQWNTDPTISDTHLTFIPSKYYGFSIYWPRQQKFLCINPNTSQIIAKDCFDWCLCSFNESFDGDHLMYELAMNPDWKLAFNKVGQPVAFIYAEDGICNDWEKSGEEIFDKAIHRDPRLSCILTHHPQYSRLASKKKSESKLKRIKLNINQTDNDNNNNYNNNDNITEMALPKSNRCFNISSLLFDSSYHQSNNHNGQTMPWKRIRRLAKKVKHLCG</sequence>
<feature type="region of interest" description="Disordered" evidence="1">
    <location>
        <begin position="257"/>
        <end position="282"/>
    </location>
</feature>
<feature type="compositionally biased region" description="Acidic residues" evidence="1">
    <location>
        <begin position="130"/>
        <end position="151"/>
    </location>
</feature>
<protein>
    <recommendedName>
        <fullName evidence="4">GATA zinc finger domain-containing protein 14-like</fullName>
    </recommendedName>
</protein>
<reference evidence="2 3" key="1">
    <citation type="journal article" date="2018" name="J. Allergy Clin. Immunol.">
        <title>High-quality assembly of Dermatophagoides pteronyssinus genome and transcriptome reveals a wide range of novel allergens.</title>
        <authorList>
            <person name="Liu X.Y."/>
            <person name="Yang K.Y."/>
            <person name="Wang M.Q."/>
            <person name="Kwok J.S."/>
            <person name="Zeng X."/>
            <person name="Yang Z."/>
            <person name="Xiao X.J."/>
            <person name="Lau C.P."/>
            <person name="Li Y."/>
            <person name="Huang Z.M."/>
            <person name="Ba J.G."/>
            <person name="Yim A.K."/>
            <person name="Ouyang C.Y."/>
            <person name="Ngai S.M."/>
            <person name="Chan T.F."/>
            <person name="Leung E.L."/>
            <person name="Liu L."/>
            <person name="Liu Z.G."/>
            <person name="Tsui S.K."/>
        </authorList>
    </citation>
    <scope>NUCLEOTIDE SEQUENCE [LARGE SCALE GENOMIC DNA]</scope>
    <source>
        <strain evidence="2">Derp</strain>
    </source>
</reference>
<feature type="compositionally biased region" description="Low complexity" evidence="1">
    <location>
        <begin position="270"/>
        <end position="282"/>
    </location>
</feature>
<feature type="compositionally biased region" description="Basic residues" evidence="1">
    <location>
        <begin position="295"/>
        <end position="306"/>
    </location>
</feature>